<feature type="domain" description="Aminotransferase-like plant mobile" evidence="3">
    <location>
        <begin position="125"/>
        <end position="451"/>
    </location>
</feature>
<evidence type="ECO:0000313" key="4">
    <source>
        <dbReference type="EMBL" id="TVU04199.1"/>
    </source>
</evidence>
<dbReference type="EMBL" id="RWGY01000087">
    <property type="protein sequence ID" value="TVU04199.1"/>
    <property type="molecule type" value="Genomic_DNA"/>
</dbReference>
<dbReference type="InterPro" id="IPR019557">
    <property type="entry name" value="AminoTfrase-like_pln_mobile"/>
</dbReference>
<protein>
    <recommendedName>
        <fullName evidence="3">Aminotransferase-like plant mobile domain-containing protein</fullName>
    </recommendedName>
</protein>
<evidence type="ECO:0000256" key="2">
    <source>
        <dbReference type="SAM" id="MobiDB-lite"/>
    </source>
</evidence>
<dbReference type="GO" id="GO:0010073">
    <property type="term" value="P:meristem maintenance"/>
    <property type="evidence" value="ECO:0007669"/>
    <property type="project" value="InterPro"/>
</dbReference>
<accession>A0A5J9SYN9</accession>
<dbReference type="Pfam" id="PF10536">
    <property type="entry name" value="PMD"/>
    <property type="match status" value="1"/>
</dbReference>
<keyword evidence="1" id="KW-0175">Coiled coil</keyword>
<evidence type="ECO:0000259" key="3">
    <source>
        <dbReference type="Pfam" id="PF10536"/>
    </source>
</evidence>
<sequence length="892" mass="101360">MPHRMPLYYVAQTQSFEPTPKSMETPVLNEIRLLEGNFNSNHPDREWEARSDFSARCFTPLAASPPLPATALTLGSRIISKGLGWENFEVPYVLIPTGYEEWATEILNKHSLNLKGDEPGTDYLYGAIFCSLGKYLVAPCLLKSLLERWDPHTNTFVFPRGERTITLLDMHKMAGLPIEGEIYDEFIPQDDQLDPSLLLYPKVLSILLEKWRALELKGEMSFQDWCNHFHNSQEGLSGFEGDESVLLYKAAFLALWLCCFAIIGGGPNIRPSVLVMASWMALGRRYALAQPALCSLYYSLRIISTDPIGPAHSKRPWPIHYLIGWMGIYLKSIFDEKTRNPRPFSCPYPSKRPVLLSTIFRTPKYFNPKDAHAFMCQDRKLLWYAYRPRNVINNPHTPSDSDKKAFYLWVRRGMLPWRRATFNENFCIIEPYHPERVARQFRLYQVVPYAPFRNLITKKDVGVSYAFWEQLLHPVKDLHPFPNELRFGILSLLWVHSHLKFVKPFRSILERLSDGNIYGSVNIADQMDKYKNRVPKGLNPRDLDSDDLTLVRKVPQQRQQQFILSVENQLTAIDEPWKKVLYGLLGIQTDFASGSDQHISQNHEEGSASHPVLIENPSAQENLMDNQVIAPGANNGKRQLSPASSEKEKEPPAKRSINFSVENEVNSSAQLPIDSEQQSIHNSEAHMAAPAKVSGLGRLNKAYIDVTKQTLSETFAGLDASTLRDPSLRSELSAIAEELPENIPALFEVKQRLIQLIAVSGRLQLADNEFKHASEQNEVHIASTKQELASLEETIKVSVRDRQMIAAKCSEQEKLVASLTAQLNAATQELESFKKEEEQLNKVYSEQEANVQKCNGILDGATNSFNAANLEFQAKIDRLEQESTDLFKTLEK</sequence>
<evidence type="ECO:0000256" key="1">
    <source>
        <dbReference type="SAM" id="Coils"/>
    </source>
</evidence>
<dbReference type="PANTHER" id="PTHR46033">
    <property type="entry name" value="PROTEIN MAIN-LIKE 2"/>
    <property type="match status" value="1"/>
</dbReference>
<feature type="non-terminal residue" evidence="4">
    <location>
        <position position="1"/>
    </location>
</feature>
<dbReference type="OrthoDB" id="694455at2759"/>
<reference evidence="4 5" key="1">
    <citation type="journal article" date="2019" name="Sci. Rep.">
        <title>A high-quality genome of Eragrostis curvula grass provides insights into Poaceae evolution and supports new strategies to enhance forage quality.</title>
        <authorList>
            <person name="Carballo J."/>
            <person name="Santos B.A.C.M."/>
            <person name="Zappacosta D."/>
            <person name="Garbus I."/>
            <person name="Selva J.P."/>
            <person name="Gallo C.A."/>
            <person name="Diaz A."/>
            <person name="Albertini E."/>
            <person name="Caccamo M."/>
            <person name="Echenique V."/>
        </authorList>
    </citation>
    <scope>NUCLEOTIDE SEQUENCE [LARGE SCALE GENOMIC DNA]</scope>
    <source>
        <strain evidence="5">cv. Victoria</strain>
        <tissue evidence="4">Leaf</tissue>
    </source>
</reference>
<dbReference type="InterPro" id="IPR044824">
    <property type="entry name" value="MAIN-like"/>
</dbReference>
<name>A0A5J9SYN9_9POAL</name>
<comment type="caution">
    <text evidence="4">The sequence shown here is derived from an EMBL/GenBank/DDBJ whole genome shotgun (WGS) entry which is preliminary data.</text>
</comment>
<feature type="region of interest" description="Disordered" evidence="2">
    <location>
        <begin position="630"/>
        <end position="656"/>
    </location>
</feature>
<feature type="coiled-coil region" evidence="1">
    <location>
        <begin position="781"/>
        <end position="850"/>
    </location>
</feature>
<dbReference type="Gramene" id="TVU04199">
    <property type="protein sequence ID" value="TVU04199"/>
    <property type="gene ID" value="EJB05_50225"/>
</dbReference>
<proteinExistence type="predicted"/>
<dbReference type="Proteomes" id="UP000324897">
    <property type="component" value="Unassembled WGS sequence"/>
</dbReference>
<dbReference type="AlphaFoldDB" id="A0A5J9SYN9"/>
<dbReference type="PANTHER" id="PTHR46033:SF80">
    <property type="entry name" value="PROTEIN MAIN-LIKE 2-LIKE"/>
    <property type="match status" value="1"/>
</dbReference>
<gene>
    <name evidence="4" type="ORF">EJB05_50225</name>
</gene>
<organism evidence="4 5">
    <name type="scientific">Eragrostis curvula</name>
    <name type="common">weeping love grass</name>
    <dbReference type="NCBI Taxonomy" id="38414"/>
    <lineage>
        <taxon>Eukaryota</taxon>
        <taxon>Viridiplantae</taxon>
        <taxon>Streptophyta</taxon>
        <taxon>Embryophyta</taxon>
        <taxon>Tracheophyta</taxon>
        <taxon>Spermatophyta</taxon>
        <taxon>Magnoliopsida</taxon>
        <taxon>Liliopsida</taxon>
        <taxon>Poales</taxon>
        <taxon>Poaceae</taxon>
        <taxon>PACMAD clade</taxon>
        <taxon>Chloridoideae</taxon>
        <taxon>Eragrostideae</taxon>
        <taxon>Eragrostidinae</taxon>
        <taxon>Eragrostis</taxon>
    </lineage>
</organism>
<keyword evidence="5" id="KW-1185">Reference proteome</keyword>
<evidence type="ECO:0000313" key="5">
    <source>
        <dbReference type="Proteomes" id="UP000324897"/>
    </source>
</evidence>